<evidence type="ECO:0000313" key="5">
    <source>
        <dbReference type="Proteomes" id="UP000053097"/>
    </source>
</evidence>
<sequence length="212" mass="23549">MAKLLLIFALATFYLEGIHGHGMLMEPVNRGSAWRKGFNTPVNYDDDGNYCGGLFVQIKNGGKCGLCGDDYKIPPPRANENGGLYGTGTIVQTYKAGQMIELVGRITANHMGYMRYSICPLKHGKELETEECFAKYMLKMADGTDRYVLPSHETGDYKMSAYLPQGLTCEHCVLRWEYTAGNNWGKCEDGTHKMGCGPQETFKSCSDIRIVA</sequence>
<dbReference type="Proteomes" id="UP000053097">
    <property type="component" value="Unassembled WGS sequence"/>
</dbReference>
<keyword evidence="5" id="KW-1185">Reference proteome</keyword>
<feature type="chain" id="PRO_5033208998" description="Chitin-binding type-4 domain-containing protein" evidence="1">
    <location>
        <begin position="21"/>
        <end position="212"/>
    </location>
</feature>
<dbReference type="InterPro" id="IPR004302">
    <property type="entry name" value="Cellulose/chitin-bd_N"/>
</dbReference>
<dbReference type="STRING" id="2015173.A0A026X217"/>
<dbReference type="OMA" id="GHGMLME"/>
<dbReference type="EMBL" id="KK107054">
    <property type="protein sequence ID" value="EZA61439.1"/>
    <property type="molecule type" value="Genomic_DNA"/>
</dbReference>
<dbReference type="OrthoDB" id="64893at2759"/>
<evidence type="ECO:0000313" key="4">
    <source>
        <dbReference type="EMBL" id="RLU23509.1"/>
    </source>
</evidence>
<feature type="domain" description="Chitin-binding type-4" evidence="2">
    <location>
        <begin position="21"/>
        <end position="208"/>
    </location>
</feature>
<dbReference type="Proteomes" id="UP000279307">
    <property type="component" value="Chromosome 4"/>
</dbReference>
<organism evidence="3 5">
    <name type="scientific">Ooceraea biroi</name>
    <name type="common">Clonal raider ant</name>
    <name type="synonym">Cerapachys biroi</name>
    <dbReference type="NCBI Taxonomy" id="2015173"/>
    <lineage>
        <taxon>Eukaryota</taxon>
        <taxon>Metazoa</taxon>
        <taxon>Ecdysozoa</taxon>
        <taxon>Arthropoda</taxon>
        <taxon>Hexapoda</taxon>
        <taxon>Insecta</taxon>
        <taxon>Pterygota</taxon>
        <taxon>Neoptera</taxon>
        <taxon>Endopterygota</taxon>
        <taxon>Hymenoptera</taxon>
        <taxon>Apocrita</taxon>
        <taxon>Aculeata</taxon>
        <taxon>Formicoidea</taxon>
        <taxon>Formicidae</taxon>
        <taxon>Dorylinae</taxon>
        <taxon>Ooceraea</taxon>
    </lineage>
</organism>
<accession>A0A026X217</accession>
<dbReference type="EMBL" id="QOIP01000004">
    <property type="protein sequence ID" value="RLU23509.1"/>
    <property type="molecule type" value="Genomic_DNA"/>
</dbReference>
<dbReference type="PANTHER" id="PTHR21113:SF14">
    <property type="entry name" value="LP24064P"/>
    <property type="match status" value="1"/>
</dbReference>
<protein>
    <recommendedName>
        <fullName evidence="2">Chitin-binding type-4 domain-containing protein</fullName>
    </recommendedName>
</protein>
<name>A0A026X217_OOCBI</name>
<evidence type="ECO:0000313" key="3">
    <source>
        <dbReference type="EMBL" id="EZA61439.1"/>
    </source>
</evidence>
<evidence type="ECO:0000259" key="2">
    <source>
        <dbReference type="Pfam" id="PF03067"/>
    </source>
</evidence>
<dbReference type="AlphaFoldDB" id="A0A026X217"/>
<dbReference type="Pfam" id="PF03067">
    <property type="entry name" value="LPMO_10"/>
    <property type="match status" value="1"/>
</dbReference>
<reference evidence="4" key="3">
    <citation type="submission" date="2018-07" db="EMBL/GenBank/DDBJ databases">
        <authorList>
            <person name="Mckenzie S.K."/>
            <person name="Kronauer D.J.C."/>
        </authorList>
    </citation>
    <scope>NUCLEOTIDE SEQUENCE</scope>
    <source>
        <strain evidence="4">Clonal line C1</strain>
    </source>
</reference>
<evidence type="ECO:0000256" key="1">
    <source>
        <dbReference type="SAM" id="SignalP"/>
    </source>
</evidence>
<dbReference type="PANTHER" id="PTHR21113">
    <property type="entry name" value="AGAP001705-PA"/>
    <property type="match status" value="1"/>
</dbReference>
<proteinExistence type="predicted"/>
<reference evidence="4" key="2">
    <citation type="journal article" date="2018" name="Genome Res.">
        <title>The genomic architecture and molecular evolution of ant odorant receptors.</title>
        <authorList>
            <person name="McKenzie S.K."/>
            <person name="Kronauer D.J.C."/>
        </authorList>
    </citation>
    <scope>NUCLEOTIDE SEQUENCE [LARGE SCALE GENOMIC DNA]</scope>
    <source>
        <strain evidence="4">Clonal line C1</strain>
    </source>
</reference>
<feature type="signal peptide" evidence="1">
    <location>
        <begin position="1"/>
        <end position="20"/>
    </location>
</feature>
<gene>
    <name evidence="4" type="ORF">DMN91_003714</name>
    <name evidence="3" type="ORF">X777_07772</name>
</gene>
<keyword evidence="1" id="KW-0732">Signal</keyword>
<reference evidence="3 5" key="1">
    <citation type="journal article" date="2014" name="Curr. Biol.">
        <title>The genome of the clonal raider ant Cerapachys biroi.</title>
        <authorList>
            <person name="Oxley P.R."/>
            <person name="Ji L."/>
            <person name="Fetter-Pruneda I."/>
            <person name="McKenzie S.K."/>
            <person name="Li C."/>
            <person name="Hu H."/>
            <person name="Zhang G."/>
            <person name="Kronauer D.J."/>
        </authorList>
    </citation>
    <scope>NUCLEOTIDE SEQUENCE [LARGE SCALE GENOMIC DNA]</scope>
</reference>